<evidence type="ECO:0000256" key="2">
    <source>
        <dbReference type="SAM" id="Phobius"/>
    </source>
</evidence>
<reference evidence="3" key="1">
    <citation type="submission" date="2006-10" db="EMBL/GenBank/DDBJ databases">
        <authorList>
            <person name="Amadeo P."/>
            <person name="Zhao Q."/>
            <person name="Wortman J."/>
            <person name="Fraser-Liggett C."/>
            <person name="Carlton J."/>
        </authorList>
    </citation>
    <scope>NUCLEOTIDE SEQUENCE</scope>
    <source>
        <strain evidence="3">G3</strain>
    </source>
</reference>
<evidence type="ECO:0000256" key="1">
    <source>
        <dbReference type="SAM" id="MobiDB-lite"/>
    </source>
</evidence>
<dbReference type="InParanoid" id="A2FB48"/>
<dbReference type="Proteomes" id="UP000001542">
    <property type="component" value="Unassembled WGS sequence"/>
</dbReference>
<keyword evidence="2" id="KW-0812">Transmembrane</keyword>
<dbReference type="EMBL" id="DS113697">
    <property type="protein sequence ID" value="EAX97883.1"/>
    <property type="molecule type" value="Genomic_DNA"/>
</dbReference>
<gene>
    <name evidence="3" type="ORF">TVAG_490110</name>
</gene>
<dbReference type="AlphaFoldDB" id="A2FB48"/>
<evidence type="ECO:0000313" key="4">
    <source>
        <dbReference type="Proteomes" id="UP000001542"/>
    </source>
</evidence>
<reference evidence="3" key="2">
    <citation type="journal article" date="2007" name="Science">
        <title>Draft genome sequence of the sexually transmitted pathogen Trichomonas vaginalis.</title>
        <authorList>
            <person name="Carlton J.M."/>
            <person name="Hirt R.P."/>
            <person name="Silva J.C."/>
            <person name="Delcher A.L."/>
            <person name="Schatz M."/>
            <person name="Zhao Q."/>
            <person name="Wortman J.R."/>
            <person name="Bidwell S.L."/>
            <person name="Alsmark U.C.M."/>
            <person name="Besteiro S."/>
            <person name="Sicheritz-Ponten T."/>
            <person name="Noel C.J."/>
            <person name="Dacks J.B."/>
            <person name="Foster P.G."/>
            <person name="Simillion C."/>
            <person name="Van de Peer Y."/>
            <person name="Miranda-Saavedra D."/>
            <person name="Barton G.J."/>
            <person name="Westrop G.D."/>
            <person name="Mueller S."/>
            <person name="Dessi D."/>
            <person name="Fiori P.L."/>
            <person name="Ren Q."/>
            <person name="Paulsen I."/>
            <person name="Zhang H."/>
            <person name="Bastida-Corcuera F.D."/>
            <person name="Simoes-Barbosa A."/>
            <person name="Brown M.T."/>
            <person name="Hayes R.D."/>
            <person name="Mukherjee M."/>
            <person name="Okumura C.Y."/>
            <person name="Schneider R."/>
            <person name="Smith A.J."/>
            <person name="Vanacova S."/>
            <person name="Villalvazo M."/>
            <person name="Haas B.J."/>
            <person name="Pertea M."/>
            <person name="Feldblyum T.V."/>
            <person name="Utterback T.R."/>
            <person name="Shu C.L."/>
            <person name="Osoegawa K."/>
            <person name="de Jong P.J."/>
            <person name="Hrdy I."/>
            <person name="Horvathova L."/>
            <person name="Zubacova Z."/>
            <person name="Dolezal P."/>
            <person name="Malik S.B."/>
            <person name="Logsdon J.M. Jr."/>
            <person name="Henze K."/>
            <person name="Gupta A."/>
            <person name="Wang C.C."/>
            <person name="Dunne R.L."/>
            <person name="Upcroft J.A."/>
            <person name="Upcroft P."/>
            <person name="White O."/>
            <person name="Salzberg S.L."/>
            <person name="Tang P."/>
            <person name="Chiu C.-H."/>
            <person name="Lee Y.-S."/>
            <person name="Embley T.M."/>
            <person name="Coombs G.H."/>
            <person name="Mottram J.C."/>
            <person name="Tachezy J."/>
            <person name="Fraser-Liggett C.M."/>
            <person name="Johnson P.J."/>
        </authorList>
    </citation>
    <scope>NUCLEOTIDE SEQUENCE [LARGE SCALE GENOMIC DNA]</scope>
    <source>
        <strain evidence="3">G3</strain>
    </source>
</reference>
<accession>A2FB48</accession>
<evidence type="ECO:0008006" key="5">
    <source>
        <dbReference type="Google" id="ProtNLM"/>
    </source>
</evidence>
<sequence length="175" mass="19635">MAPAEYDDIYDDSSSDFRSAERHKISKHEDESEDSSTNIKLLSINPFRISSGKKTDIIFEIQPDTIKEGYGRFGETIVSCPSTSQPIIICQTPKLSPGEFQISFSIDNHTWTNSIPLFVYQTNFTFQIILTIILFGFGFGGLILAFIVMNGNMDPNLKSKKPAALSHNLRNADYL</sequence>
<keyword evidence="2" id="KW-1133">Transmembrane helix</keyword>
<dbReference type="KEGG" id="tva:4755672"/>
<protein>
    <recommendedName>
        <fullName evidence="5">IPT/TIG domain-containing protein</fullName>
    </recommendedName>
</protein>
<feature type="transmembrane region" description="Helical" evidence="2">
    <location>
        <begin position="124"/>
        <end position="148"/>
    </location>
</feature>
<keyword evidence="2" id="KW-0472">Membrane</keyword>
<dbReference type="VEuPathDB" id="TrichDB:TVAG_490110"/>
<feature type="compositionally biased region" description="Acidic residues" evidence="1">
    <location>
        <begin position="1"/>
        <end position="14"/>
    </location>
</feature>
<organism evidence="3 4">
    <name type="scientific">Trichomonas vaginalis (strain ATCC PRA-98 / G3)</name>
    <dbReference type="NCBI Taxonomy" id="412133"/>
    <lineage>
        <taxon>Eukaryota</taxon>
        <taxon>Metamonada</taxon>
        <taxon>Parabasalia</taxon>
        <taxon>Trichomonadida</taxon>
        <taxon>Trichomonadidae</taxon>
        <taxon>Trichomonas</taxon>
    </lineage>
</organism>
<evidence type="ECO:0000313" key="3">
    <source>
        <dbReference type="EMBL" id="EAX97883.1"/>
    </source>
</evidence>
<dbReference type="VEuPathDB" id="TrichDB:TVAGG3_0867910"/>
<name>A2FB48_TRIV3</name>
<proteinExistence type="predicted"/>
<dbReference type="SMR" id="A2FB48"/>
<dbReference type="RefSeq" id="XP_001310813.1">
    <property type="nucleotide sequence ID" value="XM_001310812.1"/>
</dbReference>
<feature type="compositionally biased region" description="Basic and acidic residues" evidence="1">
    <location>
        <begin position="18"/>
        <end position="30"/>
    </location>
</feature>
<feature type="region of interest" description="Disordered" evidence="1">
    <location>
        <begin position="1"/>
        <end position="31"/>
    </location>
</feature>
<keyword evidence="4" id="KW-1185">Reference proteome</keyword>